<organism evidence="1 2">
    <name type="scientific">Palleniella muris</name>
    <dbReference type="NCBI Taxonomy" id="3038145"/>
    <lineage>
        <taxon>Bacteria</taxon>
        <taxon>Pseudomonadati</taxon>
        <taxon>Bacteroidota</taxon>
        <taxon>Bacteroidia</taxon>
        <taxon>Bacteroidales</taxon>
        <taxon>Prevotellaceae</taxon>
        <taxon>Palleniella</taxon>
    </lineage>
</organism>
<reference evidence="1" key="1">
    <citation type="submission" date="2019-04" db="EMBL/GenBank/DDBJ databases">
        <title>Microbes associate with the intestines of laboratory mice.</title>
        <authorList>
            <person name="Navarre W."/>
            <person name="Wong E."/>
            <person name="Huang K."/>
            <person name="Tropini C."/>
            <person name="Ng K."/>
            <person name="Yu B."/>
        </authorList>
    </citation>
    <scope>NUCLEOTIDE SEQUENCE</scope>
    <source>
        <strain evidence="1">NM73_A23</strain>
    </source>
</reference>
<name>A0AC61QPV4_9BACT</name>
<dbReference type="EMBL" id="SRZC01000012">
    <property type="protein sequence ID" value="TGX82119.1"/>
    <property type="molecule type" value="Genomic_DNA"/>
</dbReference>
<protein>
    <submittedName>
        <fullName evidence="1">Uncharacterized protein</fullName>
    </submittedName>
</protein>
<gene>
    <name evidence="1" type="ORF">E5358_08265</name>
</gene>
<sequence>MDAVEQRAYEEKRKRAKRAYCIYMNEEMTDSYIITKEEYMATNLPIKEKRHEPFLLSYRNRVLPYNFIGNSHDEIPVKSAMVKYSAEAVKFAEQLLLAAGYFNGSDPVEKPSVKVNYTSLYLTYANGISITFDSERNHDGVGNCHLEVIDFNGERIYNGWRRLSSVDEILHYTTINKDSKDASCYLG</sequence>
<proteinExistence type="predicted"/>
<comment type="caution">
    <text evidence="1">The sequence shown here is derived from an EMBL/GenBank/DDBJ whole genome shotgun (WGS) entry which is preliminary data.</text>
</comment>
<evidence type="ECO:0000313" key="2">
    <source>
        <dbReference type="Proteomes" id="UP000308886"/>
    </source>
</evidence>
<evidence type="ECO:0000313" key="1">
    <source>
        <dbReference type="EMBL" id="TGX82119.1"/>
    </source>
</evidence>
<dbReference type="Proteomes" id="UP000308886">
    <property type="component" value="Unassembled WGS sequence"/>
</dbReference>
<accession>A0AC61QPV4</accession>
<keyword evidence="2" id="KW-1185">Reference proteome</keyword>